<evidence type="ECO:0000313" key="1">
    <source>
        <dbReference type="EMBL" id="KAF7491232.1"/>
    </source>
</evidence>
<dbReference type="AlphaFoldDB" id="A0A834VBB5"/>
<dbReference type="Proteomes" id="UP000070412">
    <property type="component" value="Unassembled WGS sequence"/>
</dbReference>
<proteinExistence type="predicted"/>
<evidence type="ECO:0000313" key="3">
    <source>
        <dbReference type="Proteomes" id="UP000070412"/>
    </source>
</evidence>
<organism evidence="1">
    <name type="scientific">Sarcoptes scabiei</name>
    <name type="common">Itch mite</name>
    <name type="synonym">Acarus scabiei</name>
    <dbReference type="NCBI Taxonomy" id="52283"/>
    <lineage>
        <taxon>Eukaryota</taxon>
        <taxon>Metazoa</taxon>
        <taxon>Ecdysozoa</taxon>
        <taxon>Arthropoda</taxon>
        <taxon>Chelicerata</taxon>
        <taxon>Arachnida</taxon>
        <taxon>Acari</taxon>
        <taxon>Acariformes</taxon>
        <taxon>Sarcoptiformes</taxon>
        <taxon>Astigmata</taxon>
        <taxon>Psoroptidia</taxon>
        <taxon>Sarcoptoidea</taxon>
        <taxon>Sarcoptidae</taxon>
        <taxon>Sarcoptinae</taxon>
        <taxon>Sarcoptes</taxon>
    </lineage>
</organism>
<reference evidence="1" key="2">
    <citation type="submission" date="2020-01" db="EMBL/GenBank/DDBJ databases">
        <authorList>
            <person name="Korhonen P.K.K."/>
            <person name="Guangxu M.G."/>
            <person name="Wang T.W."/>
            <person name="Stroehlein A.J.S."/>
            <person name="Young N.D."/>
            <person name="Ang C.-S.A."/>
            <person name="Fernando D.W.F."/>
            <person name="Lu H.L."/>
            <person name="Taylor S.T."/>
            <person name="Ehtesham M.E.M."/>
            <person name="Najaraj S.H.N."/>
            <person name="Harsha G.H.G."/>
            <person name="Madugundu A.M."/>
            <person name="Renuse S.R."/>
            <person name="Holt D.H."/>
            <person name="Pandey A.P."/>
            <person name="Papenfuss A.P."/>
            <person name="Gasser R.B.G."/>
            <person name="Fischer K.F."/>
        </authorList>
    </citation>
    <scope>NUCLEOTIDE SEQUENCE</scope>
    <source>
        <strain evidence="1">SSS_KF_BRIS2020</strain>
    </source>
</reference>
<keyword evidence="3" id="KW-1185">Reference proteome</keyword>
<accession>A0A834VBB5</accession>
<name>A0A834VBB5_SARSC</name>
<evidence type="ECO:0000313" key="2">
    <source>
        <dbReference type="EnsemblMetazoa" id="KAF7491232.1"/>
    </source>
</evidence>
<dbReference type="EnsemblMetazoa" id="SSS_6738s_mrna">
    <property type="protein sequence ID" value="KAF7491232.1"/>
    <property type="gene ID" value="SSS_6738"/>
</dbReference>
<protein>
    <submittedName>
        <fullName evidence="1 2">Uncharacterized protein</fullName>
    </submittedName>
</protein>
<dbReference type="OrthoDB" id="6503837at2759"/>
<dbReference type="EMBL" id="WVUK01000060">
    <property type="protein sequence ID" value="KAF7491232.1"/>
    <property type="molecule type" value="Genomic_DNA"/>
</dbReference>
<dbReference type="PANTHER" id="PTHR34415">
    <property type="entry name" value="INTEGRASE CATALYTIC DOMAIN-CONTAINING PROTEIN"/>
    <property type="match status" value="1"/>
</dbReference>
<reference evidence="3" key="1">
    <citation type="journal article" date="2020" name="PLoS Negl. Trop. Dis.">
        <title>High-quality nuclear genome for Sarcoptes scabiei-A critical resource for a neglected parasite.</title>
        <authorList>
            <person name="Korhonen P.K."/>
            <person name="Gasser R.B."/>
            <person name="Ma G."/>
            <person name="Wang T."/>
            <person name="Stroehlein A.J."/>
            <person name="Young N.D."/>
            <person name="Ang C.S."/>
            <person name="Fernando D.D."/>
            <person name="Lu H.C."/>
            <person name="Taylor S."/>
            <person name="Reynolds S.L."/>
            <person name="Mofiz E."/>
            <person name="Najaraj S.H."/>
            <person name="Gowda H."/>
            <person name="Madugundu A."/>
            <person name="Renuse S."/>
            <person name="Holt D."/>
            <person name="Pandey A."/>
            <person name="Papenfuss A.T."/>
            <person name="Fischer K."/>
        </authorList>
    </citation>
    <scope>NUCLEOTIDE SEQUENCE [LARGE SCALE GENOMIC DNA]</scope>
</reference>
<dbReference type="PANTHER" id="PTHR34415:SF1">
    <property type="entry name" value="INTEGRASE CATALYTIC DOMAIN-CONTAINING PROTEIN"/>
    <property type="match status" value="1"/>
</dbReference>
<gene>
    <name evidence="1" type="ORF">SSS_6738</name>
</gene>
<sequence length="747" mass="88363">MESSDNILERFNIESLTNELFEIIGLYFKNFPSNQSTKISYEAISRDPFEEKDDPMNSDQYEWANCNVECRRIINDNDVLDESNAELFEYFDEYFRNGCGCYRQCHRKFSKSIALKSRLDALENDRYCSEHINHQHLVLLGAMNGLVRDHQTPLISRSKTRRDGRRKSHTKFKFRGEDVCRGFFLYVYGSGEKRFKNVLKHFQHNAMESIKHNSIYTNRLNRLKIEKRRNDGLVFIQNYAKQNGLQLPGKFFAKENQTKDLYLLPKQSNLTRRHIYDQYAMACDAIKSEPISYALWQELWNVHFPNIQTLDFQLNCCFQCRQFPRLLNESESESRKIIATQNHLDHLKQIDFEINFFKSSIQSSIENYIDYTRRQNFETKLKESFRSTLNSMHYTVSWFSTISLPNQPDEPKILFKNGLKVSFFSITIEPFRKFILYLIPEFISQDHENLINVVVSILDHFFFIYSFGENEILVHFADNQLDQLKNPYLLSYLKWRVLIGKNEKILIYFLPQEHSHSWSELYMGLFMRKFRNLEVTSMERIKEIAEKFIRTDDSRNLILSPDQSDSVDVYLVGDEIETVFLPINDWSSKLVFAKNIQSKLLKSYNHFEISIEHPGILRCLKRPGAEESKSIAILSSEELLTYDETLPPIIVFKPLSDERITNLFNSVGHFFDEESRRKIFSRTMMMMVESDANSLENSLDNDGARESRREMKLERRIKCSYCGDLGHRESVFRKVTCLKKKQDMMIQ</sequence>
<reference evidence="2" key="3">
    <citation type="submission" date="2022-06" db="UniProtKB">
        <authorList>
            <consortium name="EnsemblMetazoa"/>
        </authorList>
    </citation>
    <scope>IDENTIFICATION</scope>
</reference>